<keyword evidence="5" id="KW-0677">Repeat</keyword>
<evidence type="ECO:0000313" key="18">
    <source>
        <dbReference type="Ensembl" id="ENSPTEP00000043072.1"/>
    </source>
</evidence>
<evidence type="ECO:0000256" key="11">
    <source>
        <dbReference type="ARBA" id="ARBA00023180"/>
    </source>
</evidence>
<evidence type="ECO:0000256" key="12">
    <source>
        <dbReference type="ARBA" id="ARBA00072302"/>
    </source>
</evidence>
<keyword evidence="6 13" id="KW-0106">Calcium</keyword>
<feature type="compositionally biased region" description="Pro residues" evidence="14">
    <location>
        <begin position="1641"/>
        <end position="1668"/>
    </location>
</feature>
<feature type="region of interest" description="Disordered" evidence="14">
    <location>
        <begin position="1323"/>
        <end position="1344"/>
    </location>
</feature>
<feature type="domain" description="Cadherin" evidence="17">
    <location>
        <begin position="396"/>
        <end position="509"/>
    </location>
</feature>
<dbReference type="PROSITE" id="PS50268">
    <property type="entry name" value="CADHERIN_2"/>
    <property type="match status" value="9"/>
</dbReference>
<keyword evidence="11" id="KW-0325">Glycoprotein</keyword>
<dbReference type="GO" id="GO:0007605">
    <property type="term" value="P:sensory perception of sound"/>
    <property type="evidence" value="ECO:0007669"/>
    <property type="project" value="InterPro"/>
</dbReference>
<keyword evidence="4 16" id="KW-0732">Signal</keyword>
<feature type="chain" id="PRO_5034728908" description="Protocadherin-15" evidence="16">
    <location>
        <begin position="27"/>
        <end position="1851"/>
    </location>
</feature>
<feature type="domain" description="Cadherin" evidence="17">
    <location>
        <begin position="278"/>
        <end position="395"/>
    </location>
</feature>
<feature type="compositionally biased region" description="Polar residues" evidence="14">
    <location>
        <begin position="1825"/>
        <end position="1837"/>
    </location>
</feature>
<feature type="domain" description="Cadherin" evidence="17">
    <location>
        <begin position="148"/>
        <end position="265"/>
    </location>
</feature>
<dbReference type="GO" id="GO:0005509">
    <property type="term" value="F:calcium ion binding"/>
    <property type="evidence" value="ECO:0007669"/>
    <property type="project" value="UniProtKB-UniRule"/>
</dbReference>
<evidence type="ECO:0000256" key="4">
    <source>
        <dbReference type="ARBA" id="ARBA00022729"/>
    </source>
</evidence>
<evidence type="ECO:0000256" key="15">
    <source>
        <dbReference type="SAM" id="Phobius"/>
    </source>
</evidence>
<dbReference type="FunFam" id="2.60.40.60:FF:000054">
    <property type="entry name" value="protocadherin-15 isoform X1"/>
    <property type="match status" value="1"/>
</dbReference>
<keyword evidence="2" id="KW-1003">Cell membrane</keyword>
<proteinExistence type="predicted"/>
<evidence type="ECO:0000256" key="14">
    <source>
        <dbReference type="SAM" id="MobiDB-lite"/>
    </source>
</evidence>
<evidence type="ECO:0000256" key="9">
    <source>
        <dbReference type="ARBA" id="ARBA00023136"/>
    </source>
</evidence>
<evidence type="ECO:0000256" key="6">
    <source>
        <dbReference type="ARBA" id="ARBA00022837"/>
    </source>
</evidence>
<dbReference type="InterPro" id="IPR041149">
    <property type="entry name" value="EC_dom"/>
</dbReference>
<accession>A0A8C9J1V1</accession>
<dbReference type="FunFam" id="2.60.40.60:FF:000050">
    <property type="entry name" value="protocadherin-15 isoform X1"/>
    <property type="match status" value="1"/>
</dbReference>
<dbReference type="InterPro" id="IPR015919">
    <property type="entry name" value="Cadherin-like_sf"/>
</dbReference>
<dbReference type="Pfam" id="PF00028">
    <property type="entry name" value="Cadherin"/>
    <property type="match status" value="8"/>
</dbReference>
<dbReference type="SUPFAM" id="SSF49313">
    <property type="entry name" value="Cadherin-like"/>
    <property type="match status" value="9"/>
</dbReference>
<dbReference type="FunFam" id="2.60.40.60:FF:000057">
    <property type="entry name" value="protocadherin-15 isoform X1"/>
    <property type="match status" value="1"/>
</dbReference>
<dbReference type="GO" id="GO:0050957">
    <property type="term" value="P:equilibrioception"/>
    <property type="evidence" value="ECO:0007669"/>
    <property type="project" value="UniProtKB-ARBA"/>
</dbReference>
<feature type="domain" description="Cadherin" evidence="17">
    <location>
        <begin position="824"/>
        <end position="932"/>
    </location>
</feature>
<dbReference type="SMART" id="SM00112">
    <property type="entry name" value="CA"/>
    <property type="match status" value="10"/>
</dbReference>
<evidence type="ECO:0000313" key="19">
    <source>
        <dbReference type="Proteomes" id="UP000694416"/>
    </source>
</evidence>
<dbReference type="CDD" id="cd11304">
    <property type="entry name" value="Cadherin_repeat"/>
    <property type="match status" value="8"/>
</dbReference>
<dbReference type="FunFam" id="2.60.40.60:FF:000049">
    <property type="entry name" value="protocadherin-15 isoform X1"/>
    <property type="match status" value="1"/>
</dbReference>
<keyword evidence="8 15" id="KW-1133">Transmembrane helix</keyword>
<dbReference type="InterPro" id="IPR020894">
    <property type="entry name" value="Cadherin_CS"/>
</dbReference>
<comment type="subcellular location">
    <subcellularLocation>
        <location evidence="1">Cell membrane</location>
        <topology evidence="1">Single-pass type I membrane protein</topology>
    </subcellularLocation>
</comment>
<dbReference type="Ensembl" id="ENSPTET00000057424.1">
    <property type="protein sequence ID" value="ENSPTEP00000043072.1"/>
    <property type="gene ID" value="ENSPTEG00000039218.1"/>
</dbReference>
<dbReference type="GO" id="GO:0005886">
    <property type="term" value="C:plasma membrane"/>
    <property type="evidence" value="ECO:0007669"/>
    <property type="project" value="UniProtKB-SubCell"/>
</dbReference>
<evidence type="ECO:0000259" key="17">
    <source>
        <dbReference type="PROSITE" id="PS50268"/>
    </source>
</evidence>
<keyword evidence="19" id="KW-1185">Reference proteome</keyword>
<dbReference type="GO" id="GO:0007156">
    <property type="term" value="P:homophilic cell adhesion via plasma membrane adhesion molecules"/>
    <property type="evidence" value="ECO:0007669"/>
    <property type="project" value="InterPro"/>
</dbReference>
<dbReference type="PANTHER" id="PTHR24026">
    <property type="entry name" value="FAT ATYPICAL CADHERIN-RELATED"/>
    <property type="match status" value="1"/>
</dbReference>
<evidence type="ECO:0000256" key="5">
    <source>
        <dbReference type="ARBA" id="ARBA00022737"/>
    </source>
</evidence>
<feature type="region of interest" description="Disordered" evidence="14">
    <location>
        <begin position="1641"/>
        <end position="1686"/>
    </location>
</feature>
<dbReference type="Proteomes" id="UP000694416">
    <property type="component" value="Unplaced"/>
</dbReference>
<evidence type="ECO:0000256" key="13">
    <source>
        <dbReference type="PROSITE-ProRule" id="PRU00043"/>
    </source>
</evidence>
<dbReference type="PRINTS" id="PR00205">
    <property type="entry name" value="CADHERIN"/>
</dbReference>
<evidence type="ECO:0000256" key="7">
    <source>
        <dbReference type="ARBA" id="ARBA00022889"/>
    </source>
</evidence>
<name>A0A8C9J1V1_9PRIM</name>
<dbReference type="FunFam" id="2.60.40.60:FF:000048">
    <property type="entry name" value="protocadherin-15 isoform X1"/>
    <property type="match status" value="1"/>
</dbReference>
<dbReference type="InterPro" id="IPR002126">
    <property type="entry name" value="Cadherin-like_dom"/>
</dbReference>
<feature type="domain" description="Cadherin" evidence="17">
    <location>
        <begin position="1042"/>
        <end position="1156"/>
    </location>
</feature>
<dbReference type="FunFam" id="2.60.40.3430:FF:000001">
    <property type="entry name" value="protocadherin-15 isoform X1"/>
    <property type="match status" value="1"/>
</dbReference>
<evidence type="ECO:0000256" key="16">
    <source>
        <dbReference type="SAM" id="SignalP"/>
    </source>
</evidence>
<dbReference type="FunFam" id="2.60.40.60:FF:000055">
    <property type="entry name" value="protocadherin-15 isoform X1"/>
    <property type="match status" value="1"/>
</dbReference>
<dbReference type="Pfam" id="PF23206">
    <property type="entry name" value="PCDH15_12th"/>
    <property type="match status" value="1"/>
</dbReference>
<keyword evidence="3 15" id="KW-0812">Transmembrane</keyword>
<evidence type="ECO:0000256" key="1">
    <source>
        <dbReference type="ARBA" id="ARBA00004251"/>
    </source>
</evidence>
<keyword evidence="9 15" id="KW-0472">Membrane</keyword>
<dbReference type="GO" id="GO:0032420">
    <property type="term" value="C:stereocilium"/>
    <property type="evidence" value="ECO:0007669"/>
    <property type="project" value="InterPro"/>
</dbReference>
<feature type="signal peptide" evidence="16">
    <location>
        <begin position="1"/>
        <end position="26"/>
    </location>
</feature>
<dbReference type="Gene3D" id="2.60.40.60">
    <property type="entry name" value="Cadherins"/>
    <property type="match status" value="9"/>
</dbReference>
<feature type="domain" description="Cadherin" evidence="17">
    <location>
        <begin position="934"/>
        <end position="1041"/>
    </location>
</feature>
<protein>
    <recommendedName>
        <fullName evidence="12">Protocadherin-15</fullName>
    </recommendedName>
</protein>
<dbReference type="InterPro" id="IPR056989">
    <property type="entry name" value="PCDH15_12th_dom"/>
</dbReference>
<dbReference type="PROSITE" id="PS00232">
    <property type="entry name" value="CADHERIN_1"/>
    <property type="match status" value="2"/>
</dbReference>
<sequence length="1851" mass="204527">MFRQFYLWTCLASGIILGSLVEICLGQYDDDCKLARGGPPATIVAIDEESRNGTILVDNMLIKGTAGGPDPTIELSLKDNVDYWVLMDPVKQMLFLNSTGRVLDRDPPMNIHSIVVQVQCINKKVGTIIYHEVRIVVRDRNDNSPTFKHESYYATVNELTPVGTTIFTGFSGDNGATDIDDGPNGQIEYVIQYNPDDPTSNDTFEIPLMLTGNVVLRKRLNYEDKTRYFVIIQANDRAQNLNERRTTTTTLTVDILDGDDLGPMFLPCVLVPKTRDCRPLTYQAAIPELRTPEELNPLVVTPPIQAVDQDRNIQPPSDRPGILYSILVGTPEDYPRFFHMHPRTAELSLLEPVNRDFHQKFDLVIKAEQDNGHPLPAFASLHIEILDENNQSPYFTMPSYQGYILESAPVGATISDSLNLTSPLRIVALDKDIEDTKDPELHLFLNDYTSVFTVTQTGITRYLTLLQPVDREEQQTYTFTITAFDGVQESEPVIVNIQVMDANDNTPTFPEISYDVYVYTDMRPGDSVIQLTAVDADEGSNGEITYEILVGAQGDFIINKTTGLITIAPGVEMIVGRTYALTVQAADNAPPAERTSTATVNVVVTDVNDNAPVFDPYLPRNLSVVEEEANAFVGQVKATDPDAGINGQVHYSLGNFNNLFRITSNGSIYTAVKLNREVRDYYELVVVATDGAVHPRHSTLTLAIKVLDIDDNSPVFTNSTYTVLVEENLPAGTTILQIEAKDVDLGANVSYRIRSPEVKHFFALHPFTGELSLLRSLDYEAFPDQEASTTFLVEAFDIYGTMPPGIATVTVIVKDMNDYPPVFSKRIYKGMVAPDAVKGTPITTVYAEDADPPGLPASRVRYRVDDVQFPYPASIFDVEEDSGRVITRVNLNEEPTTIFKLVVVAFDDGEPVMSSSATVKILVLHPGEIPRFTQEEYRPPPVSELATKGTMVGVISAAAINQSIVYSIVSGNEEDTFGINNITGVIYVNGPLDYETRTSYVLRVQADSLEVVLANLRVPSKSNTAKVYIEIQDENNHPPVFQKKFYIGGVSEDARMFTSVLKVKATDKDTGNYSVMAYRLIIPPIKEGKEGFVVETYTGLIKTAMLFHNMRRSYFKFQVIATDDYGKGLSGKADVLVSVVNQLDMQVIVSNVPPTLVEKKIEDLTEILDRYVQEQIPGAKVVVESIGARRHGDAFSLEDYTKCDLTVYAIDPQTNRAIDRNELFKFLDGKLLDINKDFQPYYGEGGRILEIRTPEAVTSIKKRGESLGYTEGALLALAFIIILCCIPAILVVLVSYRQFKVRQAECTKTARIQAALPAAKPAAPAPAPVAAPPPPPPPPPGAHLYEELGDSSMHNLFLLYHFQQSRGNHSVSEDSKHQQVVMPFSSNTIEAHKAAHVDGSLKSNKPKSARTFTFLSDEDALSAHNPLYQENISQVSTNSDISLRTDFVDPFLPKIQAKSKSLRGPREKIQRLWSQSVSLPRRLMRKVPNRPEIIDLQQWQGTRQKAENENTGICTNKRGSSNPLLTTEEANLTEKEEIRQGETLIIKGTEQLKSLSSDSSFCFPRPHFSFSTLPTVSRTVELKSEPNVITSPAECSLELSPSRPCVLNSSLSRRETPICMLTVETERNIFENFAHPPNISPACPPPPPPISPPSPPPAPAPLAPPPDISPFSLFSPPPSPPSIPLPLPPSTLFPLSISTSGPPTPPLLPPFPTLPPPPPSIPCPPPPSASFLSTECVCITGVKCMTNMMPAEEIKSSMTQLSTTTVCKTDPRREPKGILKHVKNLAELEKSVANMYSQIEKNYLRTNVSELQTMCPSEVTNMEITSEPNKENLNNIVEETEKQSHSQSTSL</sequence>
<evidence type="ECO:0000256" key="3">
    <source>
        <dbReference type="ARBA" id="ARBA00022692"/>
    </source>
</evidence>
<reference evidence="18" key="1">
    <citation type="submission" date="2025-08" db="UniProtKB">
        <authorList>
            <consortium name="Ensembl"/>
        </authorList>
    </citation>
    <scope>IDENTIFICATION</scope>
</reference>
<dbReference type="GO" id="GO:0048839">
    <property type="term" value="P:inner ear development"/>
    <property type="evidence" value="ECO:0007669"/>
    <property type="project" value="InterPro"/>
</dbReference>
<evidence type="ECO:0000256" key="10">
    <source>
        <dbReference type="ARBA" id="ARBA00023157"/>
    </source>
</evidence>
<dbReference type="InterPro" id="IPR030718">
    <property type="entry name" value="EC_dom_sf"/>
</dbReference>
<keyword evidence="10" id="KW-1015">Disulfide bond</keyword>
<dbReference type="Pfam" id="PF18432">
    <property type="entry name" value="ECD"/>
    <property type="match status" value="1"/>
</dbReference>
<feature type="compositionally biased region" description="Pro residues" evidence="14">
    <location>
        <begin position="1675"/>
        <end position="1686"/>
    </location>
</feature>
<feature type="domain" description="Cadherin" evidence="17">
    <location>
        <begin position="717"/>
        <end position="823"/>
    </location>
</feature>
<evidence type="ECO:0000256" key="8">
    <source>
        <dbReference type="ARBA" id="ARBA00022989"/>
    </source>
</evidence>
<dbReference type="FunFam" id="2.60.40.60:FF:000063">
    <property type="entry name" value="protocadherin-15 isoform X1"/>
    <property type="match status" value="1"/>
</dbReference>
<evidence type="ECO:0000256" key="2">
    <source>
        <dbReference type="ARBA" id="ARBA00022475"/>
    </source>
</evidence>
<dbReference type="Gene3D" id="2.60.40.3430">
    <property type="match status" value="1"/>
</dbReference>
<dbReference type="FunFam" id="2.60.40.60:FF:000056">
    <property type="entry name" value="protocadherin-15 isoform X1"/>
    <property type="match status" value="1"/>
</dbReference>
<feature type="transmembrane region" description="Helical" evidence="15">
    <location>
        <begin position="1272"/>
        <end position="1294"/>
    </location>
</feature>
<feature type="domain" description="Cadherin" evidence="17">
    <location>
        <begin position="616"/>
        <end position="716"/>
    </location>
</feature>
<dbReference type="GO" id="GO:0001750">
    <property type="term" value="C:photoreceptor outer segment"/>
    <property type="evidence" value="ECO:0007669"/>
    <property type="project" value="UniProtKB-ARBA"/>
</dbReference>
<organism evidence="18 19">
    <name type="scientific">Piliocolobus tephrosceles</name>
    <name type="common">Ugandan red Colobus</name>
    <dbReference type="NCBI Taxonomy" id="591936"/>
    <lineage>
        <taxon>Eukaryota</taxon>
        <taxon>Metazoa</taxon>
        <taxon>Chordata</taxon>
        <taxon>Craniata</taxon>
        <taxon>Vertebrata</taxon>
        <taxon>Euteleostomi</taxon>
        <taxon>Mammalia</taxon>
        <taxon>Eutheria</taxon>
        <taxon>Euarchontoglires</taxon>
        <taxon>Primates</taxon>
        <taxon>Haplorrhini</taxon>
        <taxon>Catarrhini</taxon>
        <taxon>Cercopithecidae</taxon>
        <taxon>Colobinae</taxon>
        <taxon>Piliocolobus</taxon>
    </lineage>
</organism>
<feature type="domain" description="Cadherin" evidence="17">
    <location>
        <begin position="510"/>
        <end position="614"/>
    </location>
</feature>
<feature type="region of interest" description="Disordered" evidence="14">
    <location>
        <begin position="1500"/>
        <end position="1523"/>
    </location>
</feature>
<dbReference type="GO" id="GO:0050953">
    <property type="term" value="P:sensory perception of light stimulus"/>
    <property type="evidence" value="ECO:0007669"/>
    <property type="project" value="UniProtKB-ARBA"/>
</dbReference>
<feature type="compositionally biased region" description="Pro residues" evidence="14">
    <location>
        <begin position="1323"/>
        <end position="1341"/>
    </location>
</feature>
<keyword evidence="7" id="KW-0130">Cell adhesion</keyword>
<reference evidence="18" key="2">
    <citation type="submission" date="2025-09" db="UniProtKB">
        <authorList>
            <consortium name="Ensembl"/>
        </authorList>
    </citation>
    <scope>IDENTIFICATION</scope>
</reference>
<dbReference type="PANTHER" id="PTHR24026:SF126">
    <property type="entry name" value="PROTOCADHERIN FAT 4"/>
    <property type="match status" value="1"/>
</dbReference>
<dbReference type="FunFam" id="2.60.40.60:FF:000047">
    <property type="entry name" value="protocadherin-15 isoform X1"/>
    <property type="match status" value="1"/>
</dbReference>
<feature type="region of interest" description="Disordered" evidence="14">
    <location>
        <begin position="1825"/>
        <end position="1851"/>
    </location>
</feature>